<evidence type="ECO:0000313" key="3">
    <source>
        <dbReference type="Proteomes" id="UP001146120"/>
    </source>
</evidence>
<reference evidence="2" key="2">
    <citation type="journal article" date="2023" name="Microbiol Resour">
        <title>Decontamination and Annotation of the Draft Genome Sequence of the Oomycete Lagenidium giganteum ARSEF 373.</title>
        <authorList>
            <person name="Morgan W.R."/>
            <person name="Tartar A."/>
        </authorList>
    </citation>
    <scope>NUCLEOTIDE SEQUENCE</scope>
    <source>
        <strain evidence="2">ARSEF 373</strain>
    </source>
</reference>
<protein>
    <recommendedName>
        <fullName evidence="4">DDE Tnp4 domain-containing protein</fullName>
    </recommendedName>
</protein>
<evidence type="ECO:0008006" key="4">
    <source>
        <dbReference type="Google" id="ProtNLM"/>
    </source>
</evidence>
<gene>
    <name evidence="2" type="ORF">N0F65_001572</name>
</gene>
<feature type="compositionally biased region" description="Polar residues" evidence="1">
    <location>
        <begin position="180"/>
        <end position="191"/>
    </location>
</feature>
<accession>A0AAV2YGS2</accession>
<sequence>MANPHLDRLVIFTIPLYKNAIKAMISSTRDLAVPLRKYRFGAPSSRNHTSPRADIDAYECGGQRRQQCDQLGSRYRFGRVNILWGRTPSLFCWTYNAMFKTCVALTNVHIHHNPLRRSDRDFYKHCVGRMMSLAAASRLRRQQSHKSSLARQRSHLDREMRTVLPIGNEDEEEPYHTMRQPITTRNNRFVF</sequence>
<reference evidence="2" key="1">
    <citation type="submission" date="2022-11" db="EMBL/GenBank/DDBJ databases">
        <authorList>
            <person name="Morgan W.R."/>
            <person name="Tartar A."/>
        </authorList>
    </citation>
    <scope>NUCLEOTIDE SEQUENCE</scope>
    <source>
        <strain evidence="2">ARSEF 373</strain>
    </source>
</reference>
<dbReference type="EMBL" id="DAKRPA010000335">
    <property type="protein sequence ID" value="DAZ93220.1"/>
    <property type="molecule type" value="Genomic_DNA"/>
</dbReference>
<feature type="non-terminal residue" evidence="2">
    <location>
        <position position="191"/>
    </location>
</feature>
<dbReference type="AlphaFoldDB" id="A0AAV2YGS2"/>
<keyword evidence="3" id="KW-1185">Reference proteome</keyword>
<dbReference type="Proteomes" id="UP001146120">
    <property type="component" value="Unassembled WGS sequence"/>
</dbReference>
<feature type="region of interest" description="Disordered" evidence="1">
    <location>
        <begin position="170"/>
        <end position="191"/>
    </location>
</feature>
<evidence type="ECO:0000313" key="2">
    <source>
        <dbReference type="EMBL" id="DAZ93220.1"/>
    </source>
</evidence>
<proteinExistence type="predicted"/>
<comment type="caution">
    <text evidence="2">The sequence shown here is derived from an EMBL/GenBank/DDBJ whole genome shotgun (WGS) entry which is preliminary data.</text>
</comment>
<name>A0AAV2YGS2_9STRA</name>
<organism evidence="2 3">
    <name type="scientific">Lagenidium giganteum</name>
    <dbReference type="NCBI Taxonomy" id="4803"/>
    <lineage>
        <taxon>Eukaryota</taxon>
        <taxon>Sar</taxon>
        <taxon>Stramenopiles</taxon>
        <taxon>Oomycota</taxon>
        <taxon>Peronosporomycetes</taxon>
        <taxon>Pythiales</taxon>
        <taxon>Pythiaceae</taxon>
    </lineage>
</organism>
<evidence type="ECO:0000256" key="1">
    <source>
        <dbReference type="SAM" id="MobiDB-lite"/>
    </source>
</evidence>